<feature type="transmembrane region" description="Helical" evidence="6">
    <location>
        <begin position="268"/>
        <end position="290"/>
    </location>
</feature>
<keyword evidence="4 6" id="KW-1133">Transmembrane helix</keyword>
<evidence type="ECO:0000313" key="8">
    <source>
        <dbReference type="Proteomes" id="UP000515369"/>
    </source>
</evidence>
<keyword evidence="5 6" id="KW-0472">Membrane</keyword>
<dbReference type="Proteomes" id="UP000515369">
    <property type="component" value="Chromosome"/>
</dbReference>
<feature type="transmembrane region" description="Helical" evidence="6">
    <location>
        <begin position="156"/>
        <end position="183"/>
    </location>
</feature>
<feature type="transmembrane region" description="Helical" evidence="6">
    <location>
        <begin position="116"/>
        <end position="135"/>
    </location>
</feature>
<keyword evidence="8" id="KW-1185">Reference proteome</keyword>
<organism evidence="7 8">
    <name type="scientific">Spirosoma foliorum</name>
    <dbReference type="NCBI Taxonomy" id="2710596"/>
    <lineage>
        <taxon>Bacteria</taxon>
        <taxon>Pseudomonadati</taxon>
        <taxon>Bacteroidota</taxon>
        <taxon>Cytophagia</taxon>
        <taxon>Cytophagales</taxon>
        <taxon>Cytophagaceae</taxon>
        <taxon>Spirosoma</taxon>
    </lineage>
</organism>
<evidence type="ECO:0000256" key="6">
    <source>
        <dbReference type="SAM" id="Phobius"/>
    </source>
</evidence>
<dbReference type="KEGG" id="sfol:H3H32_16740"/>
<reference evidence="7 8" key="1">
    <citation type="submission" date="2020-07" db="EMBL/GenBank/DDBJ databases">
        <title>Spirosoma foliorum sp. nov., isolated from the leaves on the Nejang mountain Korea, Republic of.</title>
        <authorList>
            <person name="Ho H."/>
            <person name="Lee Y.-J."/>
            <person name="Nurcahyanto D.-A."/>
            <person name="Kim S.-G."/>
        </authorList>
    </citation>
    <scope>NUCLEOTIDE SEQUENCE [LARGE SCALE GENOMIC DNA]</scope>
    <source>
        <strain evidence="7 8">PL0136</strain>
    </source>
</reference>
<dbReference type="PANTHER" id="PTHR30213:SF0">
    <property type="entry name" value="UPF0761 MEMBRANE PROTEIN YIHY"/>
    <property type="match status" value="1"/>
</dbReference>
<evidence type="ECO:0000256" key="2">
    <source>
        <dbReference type="ARBA" id="ARBA00022475"/>
    </source>
</evidence>
<proteinExistence type="predicted"/>
<feature type="transmembrane region" description="Helical" evidence="6">
    <location>
        <begin position="233"/>
        <end position="256"/>
    </location>
</feature>
<keyword evidence="3 6" id="KW-0812">Transmembrane</keyword>
<evidence type="ECO:0000256" key="4">
    <source>
        <dbReference type="ARBA" id="ARBA00022989"/>
    </source>
</evidence>
<gene>
    <name evidence="7" type="ORF">H3H32_16740</name>
</gene>
<accession>A0A7G5H5M4</accession>
<dbReference type="InterPro" id="IPR017039">
    <property type="entry name" value="Virul_fac_BrkB"/>
</dbReference>
<evidence type="ECO:0000313" key="7">
    <source>
        <dbReference type="EMBL" id="QMW06416.1"/>
    </source>
</evidence>
<evidence type="ECO:0000256" key="1">
    <source>
        <dbReference type="ARBA" id="ARBA00004651"/>
    </source>
</evidence>
<evidence type="ECO:0000256" key="3">
    <source>
        <dbReference type="ARBA" id="ARBA00022692"/>
    </source>
</evidence>
<keyword evidence="2" id="KW-1003">Cell membrane</keyword>
<dbReference type="PANTHER" id="PTHR30213">
    <property type="entry name" value="INNER MEMBRANE PROTEIN YHJD"/>
    <property type="match status" value="1"/>
</dbReference>
<protein>
    <submittedName>
        <fullName evidence="7">YihY/virulence factor BrkB family protein</fullName>
    </submittedName>
</protein>
<feature type="transmembrane region" description="Helical" evidence="6">
    <location>
        <begin position="195"/>
        <end position="221"/>
    </location>
</feature>
<name>A0A7G5H5M4_9BACT</name>
<feature type="transmembrane region" description="Helical" evidence="6">
    <location>
        <begin position="57"/>
        <end position="78"/>
    </location>
</feature>
<comment type="subcellular location">
    <subcellularLocation>
        <location evidence="1">Cell membrane</location>
        <topology evidence="1">Multi-pass membrane protein</topology>
    </subcellularLocation>
</comment>
<dbReference type="AlphaFoldDB" id="A0A7G5H5M4"/>
<dbReference type="NCBIfam" id="TIGR00765">
    <property type="entry name" value="yihY_not_rbn"/>
    <property type="match status" value="1"/>
</dbReference>
<dbReference type="EMBL" id="CP059732">
    <property type="protein sequence ID" value="QMW06416.1"/>
    <property type="molecule type" value="Genomic_DNA"/>
</dbReference>
<dbReference type="RefSeq" id="WP_182463785.1">
    <property type="nucleotide sequence ID" value="NZ_CP059732.1"/>
</dbReference>
<sequence length="318" mass="35343">MFDKLLGFKALRGVRVWLHANHPFNSKTTWYSFLKRMLAQITDNDTSERAASVSYSLILAVFPTVIFFFTLIPYISFIPDLQNQIMKFFQELLPGDTFSTVDTTIQDIISRPRSGVLSFGFVLALYSATSGLVALMQAFNSSYHSAEKRSFFKIRAIAIGLTFTLAFALILAIVVLIIGGIVSDYLLHFGILNNVVFINLLAIGRYLVVFAVFVGAITVIYRFGPNVNMNWIFIMPGAITASVLIVLTTFGFSYYVSNFGSYNKVYGSIGTLIALMIWINLISLLLILGFEMNVSLYNLEGDKHPSVAAKTTNATSET</sequence>
<evidence type="ECO:0000256" key="5">
    <source>
        <dbReference type="ARBA" id="ARBA00023136"/>
    </source>
</evidence>
<dbReference type="GO" id="GO:0005886">
    <property type="term" value="C:plasma membrane"/>
    <property type="evidence" value="ECO:0007669"/>
    <property type="project" value="UniProtKB-SubCell"/>
</dbReference>
<dbReference type="PIRSF" id="PIRSF035875">
    <property type="entry name" value="RNase_BN"/>
    <property type="match status" value="1"/>
</dbReference>
<dbReference type="Pfam" id="PF03631">
    <property type="entry name" value="Virul_fac_BrkB"/>
    <property type="match status" value="1"/>
</dbReference>